<proteinExistence type="predicted"/>
<sequence length="78" mass="8530">MSAPAEPNYGTNTEKSFLDQLAGSPNAVPLLSNYLRAVEKRAVWGAIDKNVVVEYARVLHCNALAKVDAMRQVEQELG</sequence>
<evidence type="ECO:0000313" key="1">
    <source>
        <dbReference type="EMBL" id="CAG9177830.1"/>
    </source>
</evidence>
<gene>
    <name evidence="1" type="ORF">LMG32289_03919</name>
</gene>
<dbReference type="Proteomes" id="UP000706525">
    <property type="component" value="Unassembled WGS sequence"/>
</dbReference>
<organism evidence="1 2">
    <name type="scientific">Cupriavidus pampae</name>
    <dbReference type="NCBI Taxonomy" id="659251"/>
    <lineage>
        <taxon>Bacteria</taxon>
        <taxon>Pseudomonadati</taxon>
        <taxon>Pseudomonadota</taxon>
        <taxon>Betaproteobacteria</taxon>
        <taxon>Burkholderiales</taxon>
        <taxon>Burkholderiaceae</taxon>
        <taxon>Cupriavidus</taxon>
    </lineage>
</organism>
<name>A0ABN7YWM1_9BURK</name>
<keyword evidence="2" id="KW-1185">Reference proteome</keyword>
<evidence type="ECO:0000313" key="2">
    <source>
        <dbReference type="Proteomes" id="UP000706525"/>
    </source>
</evidence>
<dbReference type="RefSeq" id="WP_223991262.1">
    <property type="nucleotide sequence ID" value="NZ_CAJZAG010000007.1"/>
</dbReference>
<comment type="caution">
    <text evidence="1">The sequence shown here is derived from an EMBL/GenBank/DDBJ whole genome shotgun (WGS) entry which is preliminary data.</text>
</comment>
<protein>
    <submittedName>
        <fullName evidence="1">Uncharacterized protein</fullName>
    </submittedName>
</protein>
<dbReference type="EMBL" id="CAJZAG010000007">
    <property type="protein sequence ID" value="CAG9177830.1"/>
    <property type="molecule type" value="Genomic_DNA"/>
</dbReference>
<accession>A0ABN7YWM1</accession>
<reference evidence="1 2" key="1">
    <citation type="submission" date="2021-08" db="EMBL/GenBank/DDBJ databases">
        <authorList>
            <person name="Peeters C."/>
        </authorList>
    </citation>
    <scope>NUCLEOTIDE SEQUENCE [LARGE SCALE GENOMIC DNA]</scope>
    <source>
        <strain evidence="1 2">LMG 32289</strain>
    </source>
</reference>